<keyword evidence="14" id="KW-1185">Reference proteome</keyword>
<dbReference type="GO" id="GO:0008654">
    <property type="term" value="P:phospholipid biosynthetic process"/>
    <property type="evidence" value="ECO:0007669"/>
    <property type="project" value="UniProtKB-UniRule"/>
</dbReference>
<evidence type="ECO:0000256" key="5">
    <source>
        <dbReference type="ARBA" id="ARBA00022989"/>
    </source>
</evidence>
<keyword evidence="8 10" id="KW-0594">Phospholipid biosynthesis</keyword>
<keyword evidence="6 10" id="KW-0443">Lipid metabolism</keyword>
<dbReference type="InterPro" id="IPR003811">
    <property type="entry name" value="G3P_acylTferase_PlsY"/>
</dbReference>
<dbReference type="NCBIfam" id="TIGR00023">
    <property type="entry name" value="glycerol-3-phosphate 1-O-acyltransferase PlsY"/>
    <property type="match status" value="1"/>
</dbReference>
<protein>
    <recommendedName>
        <fullName evidence="10">Glycerol-3-phosphate acyltransferase</fullName>
    </recommendedName>
    <alternativeName>
        <fullName evidence="10">Acyl-PO4 G3P acyltransferase</fullName>
    </alternativeName>
    <alternativeName>
        <fullName evidence="10">Acyl-phosphate--glycerol-3-phosphate acyltransferase</fullName>
    </alternativeName>
    <alternativeName>
        <fullName evidence="10">G3P acyltransferase</fullName>
        <shortName evidence="10">GPAT</shortName>
        <ecNumber evidence="10">2.3.1.275</ecNumber>
    </alternativeName>
    <alternativeName>
        <fullName evidence="10">Lysophosphatidic acid synthase</fullName>
        <shortName evidence="10">LPA synthase</shortName>
    </alternativeName>
</protein>
<comment type="pathway">
    <text evidence="10">Lipid metabolism; phospholipid metabolism.</text>
</comment>
<dbReference type="PANTHER" id="PTHR30309:SF0">
    <property type="entry name" value="GLYCEROL-3-PHOSPHATE ACYLTRANSFERASE-RELATED"/>
    <property type="match status" value="1"/>
</dbReference>
<proteinExistence type="inferred from homology"/>
<dbReference type="Pfam" id="PF02660">
    <property type="entry name" value="G3P_acyltransf"/>
    <property type="match status" value="1"/>
</dbReference>
<dbReference type="UniPathway" id="UPA00085"/>
<dbReference type="AlphaFoldDB" id="A0A4R3QSF5"/>
<comment type="function">
    <text evidence="10">Catalyzes the transfer of an acyl group from acyl-phosphate (acyl-PO(4)) to glycerol-3-phosphate (G3P) to form lysophosphatidic acid (LPA). This enzyme utilizes acyl-phosphate as fatty acyl donor, but not acyl-CoA or acyl-ACP.</text>
</comment>
<comment type="catalytic activity">
    <reaction evidence="10">
        <text>an acyl phosphate + sn-glycerol 3-phosphate = a 1-acyl-sn-glycero-3-phosphate + phosphate</text>
        <dbReference type="Rhea" id="RHEA:34075"/>
        <dbReference type="ChEBI" id="CHEBI:43474"/>
        <dbReference type="ChEBI" id="CHEBI:57597"/>
        <dbReference type="ChEBI" id="CHEBI:57970"/>
        <dbReference type="ChEBI" id="CHEBI:59918"/>
        <dbReference type="EC" id="2.3.1.275"/>
    </reaction>
</comment>
<comment type="subcellular location">
    <subcellularLocation>
        <location evidence="10">Cell membrane</location>
        <topology evidence="10">Multi-pass membrane protein</topology>
    </subcellularLocation>
</comment>
<evidence type="ECO:0000256" key="8">
    <source>
        <dbReference type="ARBA" id="ARBA00023209"/>
    </source>
</evidence>
<accession>A0A4R3QSF5</accession>
<evidence type="ECO:0000256" key="4">
    <source>
        <dbReference type="ARBA" id="ARBA00022692"/>
    </source>
</evidence>
<evidence type="ECO:0000256" key="2">
    <source>
        <dbReference type="ARBA" id="ARBA00022516"/>
    </source>
</evidence>
<evidence type="ECO:0000256" key="7">
    <source>
        <dbReference type="ARBA" id="ARBA00023136"/>
    </source>
</evidence>
<keyword evidence="1 10" id="KW-1003">Cell membrane</keyword>
<comment type="subunit">
    <text evidence="10">Probably interacts with PlsX.</text>
</comment>
<evidence type="ECO:0000256" key="1">
    <source>
        <dbReference type="ARBA" id="ARBA00022475"/>
    </source>
</evidence>
<feature type="transmembrane region" description="Helical" evidence="10">
    <location>
        <begin position="33"/>
        <end position="57"/>
    </location>
</feature>
<name>A0A4R3QSF5_9HYPH</name>
<dbReference type="PANTHER" id="PTHR30309">
    <property type="entry name" value="INNER MEMBRANE PROTEIN YGIH"/>
    <property type="match status" value="1"/>
</dbReference>
<evidence type="ECO:0000256" key="6">
    <source>
        <dbReference type="ARBA" id="ARBA00023098"/>
    </source>
</evidence>
<feature type="transmembrane region" description="Helical" evidence="10">
    <location>
        <begin position="141"/>
        <end position="165"/>
    </location>
</feature>
<dbReference type="HAMAP" id="MF_01043">
    <property type="entry name" value="PlsY"/>
    <property type="match status" value="1"/>
</dbReference>
<dbReference type="EMBL" id="SMBK01000007">
    <property type="protein sequence ID" value="TCU36690.1"/>
    <property type="molecule type" value="Genomic_DNA"/>
</dbReference>
<keyword evidence="3 10" id="KW-0808">Transferase</keyword>
<evidence type="ECO:0000256" key="3">
    <source>
        <dbReference type="ARBA" id="ARBA00022679"/>
    </source>
</evidence>
<evidence type="ECO:0000313" key="12">
    <source>
        <dbReference type="EMBL" id="TCU36690.1"/>
    </source>
</evidence>
<dbReference type="EC" id="2.3.1.275" evidence="10"/>
<dbReference type="GO" id="GO:0043772">
    <property type="term" value="F:acyl-phosphate glycerol-3-phosphate acyltransferase activity"/>
    <property type="evidence" value="ECO:0007669"/>
    <property type="project" value="UniProtKB-UniRule"/>
</dbReference>
<reference evidence="13 14" key="1">
    <citation type="submission" date="2019-03" db="EMBL/GenBank/DDBJ databases">
        <title>Genomic Encyclopedia of Type Strains, Phase IV (KMG-V): Genome sequencing to study the core and pangenomes of soil and plant-associated prokaryotes.</title>
        <authorList>
            <person name="Whitman W."/>
        </authorList>
    </citation>
    <scope>NUCLEOTIDE SEQUENCE [LARGE SCALE GENOMIC DNA]</scope>
    <source>
        <strain evidence="11 14">Gr42</strain>
        <strain evidence="12 13">IE4868</strain>
    </source>
</reference>
<dbReference type="Proteomes" id="UP000295507">
    <property type="component" value="Unassembled WGS sequence"/>
</dbReference>
<evidence type="ECO:0000256" key="9">
    <source>
        <dbReference type="ARBA" id="ARBA00023264"/>
    </source>
</evidence>
<dbReference type="EMBL" id="SMBJ01000008">
    <property type="protein sequence ID" value="TCU23112.1"/>
    <property type="molecule type" value="Genomic_DNA"/>
</dbReference>
<keyword evidence="2 10" id="KW-0444">Lipid biosynthesis</keyword>
<evidence type="ECO:0000313" key="14">
    <source>
        <dbReference type="Proteomes" id="UP000295547"/>
    </source>
</evidence>
<comment type="caution">
    <text evidence="11">The sequence shown here is derived from an EMBL/GenBank/DDBJ whole genome shotgun (WGS) entry which is preliminary data.</text>
</comment>
<gene>
    <name evidence="10" type="primary">plsY</name>
    <name evidence="12" type="ORF">EV129_107258</name>
    <name evidence="11" type="ORF">EV130_108257</name>
</gene>
<organism evidence="11 14">
    <name type="scientific">Rhizobium azibense</name>
    <dbReference type="NCBI Taxonomy" id="1136135"/>
    <lineage>
        <taxon>Bacteria</taxon>
        <taxon>Pseudomonadati</taxon>
        <taxon>Pseudomonadota</taxon>
        <taxon>Alphaproteobacteria</taxon>
        <taxon>Hyphomicrobiales</taxon>
        <taxon>Rhizobiaceae</taxon>
        <taxon>Rhizobium/Agrobacterium group</taxon>
        <taxon>Rhizobium</taxon>
    </lineage>
</organism>
<comment type="similarity">
    <text evidence="10">Belongs to the PlsY family.</text>
</comment>
<dbReference type="GO" id="GO:0005886">
    <property type="term" value="C:plasma membrane"/>
    <property type="evidence" value="ECO:0007669"/>
    <property type="project" value="UniProtKB-SubCell"/>
</dbReference>
<dbReference type="SMART" id="SM01207">
    <property type="entry name" value="G3P_acyltransf"/>
    <property type="match status" value="1"/>
</dbReference>
<keyword evidence="9 10" id="KW-1208">Phospholipid metabolism</keyword>
<keyword evidence="4 10" id="KW-0812">Transmembrane</keyword>
<comment type="caution">
    <text evidence="10">Lacks conserved residue(s) required for the propagation of feature annotation.</text>
</comment>
<evidence type="ECO:0000313" key="13">
    <source>
        <dbReference type="Proteomes" id="UP000295507"/>
    </source>
</evidence>
<dbReference type="Proteomes" id="UP000295547">
    <property type="component" value="Unassembled WGS sequence"/>
</dbReference>
<evidence type="ECO:0000313" key="11">
    <source>
        <dbReference type="EMBL" id="TCU23112.1"/>
    </source>
</evidence>
<keyword evidence="11" id="KW-0012">Acyltransferase</keyword>
<keyword evidence="5 10" id="KW-1133">Transmembrane helix</keyword>
<evidence type="ECO:0000256" key="10">
    <source>
        <dbReference type="HAMAP-Rule" id="MF_01043"/>
    </source>
</evidence>
<keyword evidence="7 10" id="KW-0472">Membrane</keyword>
<sequence length="229" mass="23785">MLSPLGETVCGWGKSIGRKGWSYMISDVLTWQITLPLAFAAAVIGYLLGSIPFGLILTQAAGLGDVRSIGSGNIGATNVLRTGNKKLAAATLLLDALKASAAAWIVGYFLGGEAGIIAGFFAFIGHLFPVWIGFKGGKGVATYIGTLLGVAPVMVLLFGAVWLAVAFTTRYSSLSALVAMLVVPVALWILGVEKVAAVMAVMSVISYYKHKANISRLMSGTESKIGAKG</sequence>